<evidence type="ECO:0000313" key="8">
    <source>
        <dbReference type="Proteomes" id="UP000075885"/>
    </source>
</evidence>
<dbReference type="InterPro" id="IPR001007">
    <property type="entry name" value="VWF_dom"/>
</dbReference>
<feature type="domain" description="Antistasin-like" evidence="6">
    <location>
        <begin position="219"/>
        <end position="244"/>
    </location>
</feature>
<dbReference type="Proteomes" id="UP000075885">
    <property type="component" value="Unassembled WGS sequence"/>
</dbReference>
<dbReference type="PROSITE" id="PS50184">
    <property type="entry name" value="VWFC_2"/>
    <property type="match status" value="1"/>
</dbReference>
<dbReference type="InterPro" id="IPR004094">
    <property type="entry name" value="Antistasin-like"/>
</dbReference>
<feature type="region of interest" description="Disordered" evidence="3">
    <location>
        <begin position="353"/>
        <end position="375"/>
    </location>
</feature>
<dbReference type="Gene3D" id="6.20.200.20">
    <property type="match status" value="1"/>
</dbReference>
<evidence type="ECO:0000259" key="6">
    <source>
        <dbReference type="PROSITE" id="PS51252"/>
    </source>
</evidence>
<evidence type="ECO:0000313" key="7">
    <source>
        <dbReference type="EnsemblMetazoa" id="AEPI010896-PA"/>
    </source>
</evidence>
<dbReference type="SUPFAM" id="SSF57603">
    <property type="entry name" value="FnI-like domain"/>
    <property type="match status" value="1"/>
</dbReference>
<dbReference type="SUPFAM" id="SSF57262">
    <property type="entry name" value="Leech antihemostatic proteins"/>
    <property type="match status" value="1"/>
</dbReference>
<dbReference type="PANTHER" id="PTHR46439:SF1">
    <property type="entry name" value="CYSTEINE-RICH MOTOR NEURON 1 PROTEIN"/>
    <property type="match status" value="1"/>
</dbReference>
<dbReference type="VEuPathDB" id="VectorBase:AEPI010896"/>
<dbReference type="PANTHER" id="PTHR46439">
    <property type="entry name" value="CYSTEINE-RICH MOTOR NEURON 1 PROTEIN"/>
    <property type="match status" value="1"/>
</dbReference>
<protein>
    <recommendedName>
        <fullName evidence="9">VWFC domain-containing protein</fullName>
    </recommendedName>
</protein>
<proteinExistence type="predicted"/>
<keyword evidence="4" id="KW-1133">Transmembrane helix</keyword>
<keyword evidence="8" id="KW-1185">Reference proteome</keyword>
<dbReference type="InterPro" id="IPR052624">
    <property type="entry name" value="CRIM1"/>
</dbReference>
<evidence type="ECO:0000256" key="3">
    <source>
        <dbReference type="SAM" id="MobiDB-lite"/>
    </source>
</evidence>
<feature type="transmembrane region" description="Helical" evidence="4">
    <location>
        <begin position="304"/>
        <end position="325"/>
    </location>
</feature>
<evidence type="ECO:0000256" key="1">
    <source>
        <dbReference type="ARBA" id="ARBA00022729"/>
    </source>
</evidence>
<feature type="domain" description="VWFC" evidence="5">
    <location>
        <begin position="153"/>
        <end position="212"/>
    </location>
</feature>
<reference evidence="8" key="1">
    <citation type="submission" date="2013-03" db="EMBL/GenBank/DDBJ databases">
        <title>The Genome Sequence of Anopheles epiroticus epiroticus2.</title>
        <authorList>
            <consortium name="The Broad Institute Genomics Platform"/>
            <person name="Neafsey D.E."/>
            <person name="Howell P."/>
            <person name="Walker B."/>
            <person name="Young S.K."/>
            <person name="Zeng Q."/>
            <person name="Gargeya S."/>
            <person name="Fitzgerald M."/>
            <person name="Haas B."/>
            <person name="Abouelleil A."/>
            <person name="Allen A.W."/>
            <person name="Alvarado L."/>
            <person name="Arachchi H.M."/>
            <person name="Berlin A.M."/>
            <person name="Chapman S.B."/>
            <person name="Gainer-Dewar J."/>
            <person name="Goldberg J."/>
            <person name="Griggs A."/>
            <person name="Gujja S."/>
            <person name="Hansen M."/>
            <person name="Howarth C."/>
            <person name="Imamovic A."/>
            <person name="Ireland A."/>
            <person name="Larimer J."/>
            <person name="McCowan C."/>
            <person name="Murphy C."/>
            <person name="Pearson M."/>
            <person name="Poon T.W."/>
            <person name="Priest M."/>
            <person name="Roberts A."/>
            <person name="Saif S."/>
            <person name="Shea T."/>
            <person name="Sisk P."/>
            <person name="Sykes S."/>
            <person name="Wortman J."/>
            <person name="Nusbaum C."/>
            <person name="Birren B."/>
        </authorList>
    </citation>
    <scope>NUCLEOTIDE SEQUENCE [LARGE SCALE GENOMIC DNA]</scope>
    <source>
        <strain evidence="8">Epiroticus2</strain>
    </source>
</reference>
<evidence type="ECO:0008006" key="9">
    <source>
        <dbReference type="Google" id="ProtNLM"/>
    </source>
</evidence>
<dbReference type="GO" id="GO:0005886">
    <property type="term" value="C:plasma membrane"/>
    <property type="evidence" value="ECO:0007669"/>
    <property type="project" value="TreeGrafter"/>
</dbReference>
<dbReference type="AlphaFoldDB" id="A0A182PVA9"/>
<keyword evidence="1" id="KW-0732">Signal</keyword>
<dbReference type="GO" id="GO:0004867">
    <property type="term" value="F:serine-type endopeptidase inhibitor activity"/>
    <property type="evidence" value="ECO:0007669"/>
    <property type="project" value="InterPro"/>
</dbReference>
<reference evidence="7" key="2">
    <citation type="submission" date="2020-05" db="UniProtKB">
        <authorList>
            <consortium name="EnsemblMetazoa"/>
        </authorList>
    </citation>
    <scope>IDENTIFICATION</scope>
    <source>
        <strain evidence="7">Epiroticus2</strain>
    </source>
</reference>
<keyword evidence="4" id="KW-0472">Membrane</keyword>
<dbReference type="PROSITE" id="PS01208">
    <property type="entry name" value="VWFC_1"/>
    <property type="match status" value="1"/>
</dbReference>
<sequence length="375" mass="41706">MSSTENLDTRCQNVQCATECPSDSYLDTGYQYDELHRERRAIAMNNHAHRPIRITPSKMQELLYTNNVQLSRHFRHLQKRDTANLAELVEASRPSDYSLHEELQELCCPRCVCLPCPEQPACTPNAEQLVDMHEVTLGRPGTCCPIVPCPIVRMCFSKPLQKHFPNNATWNEPSCVSCQCKDGRRHCVSPTCKPLNCEHQKEVPGACCPVCDPDRSIFCEEHNCAIQCQHGYERRQNGCALCKCLRMPAIATGQPSTARTIAVFPTNFTFPAAEDGEANATQEGPTGKATDGDSGGYVDDLTKVLLGVIVVVFLVLLLTFIFWLVPIERVGKWLKVLFRCNKLSQRKSAYNRVSSTVPPPVTPTAPIAQGSNSVV</sequence>
<dbReference type="Pfam" id="PF00093">
    <property type="entry name" value="VWC"/>
    <property type="match status" value="1"/>
</dbReference>
<dbReference type="EnsemblMetazoa" id="AEPI010896-RA">
    <property type="protein sequence ID" value="AEPI010896-PA"/>
    <property type="gene ID" value="AEPI010896"/>
</dbReference>
<evidence type="ECO:0000256" key="4">
    <source>
        <dbReference type="SAM" id="Phobius"/>
    </source>
</evidence>
<keyword evidence="2" id="KW-0677">Repeat</keyword>
<evidence type="ECO:0000256" key="2">
    <source>
        <dbReference type="ARBA" id="ARBA00022737"/>
    </source>
</evidence>
<evidence type="ECO:0000259" key="5">
    <source>
        <dbReference type="PROSITE" id="PS50184"/>
    </source>
</evidence>
<organism evidence="7 8">
    <name type="scientific">Anopheles epiroticus</name>
    <dbReference type="NCBI Taxonomy" id="199890"/>
    <lineage>
        <taxon>Eukaryota</taxon>
        <taxon>Metazoa</taxon>
        <taxon>Ecdysozoa</taxon>
        <taxon>Arthropoda</taxon>
        <taxon>Hexapoda</taxon>
        <taxon>Insecta</taxon>
        <taxon>Pterygota</taxon>
        <taxon>Neoptera</taxon>
        <taxon>Endopterygota</taxon>
        <taxon>Diptera</taxon>
        <taxon>Nematocera</taxon>
        <taxon>Culicoidea</taxon>
        <taxon>Culicidae</taxon>
        <taxon>Anophelinae</taxon>
        <taxon>Anopheles</taxon>
    </lineage>
</organism>
<dbReference type="STRING" id="199890.A0A182PVA9"/>
<name>A0A182PVA9_9DIPT</name>
<dbReference type="SMART" id="SM00214">
    <property type="entry name" value="VWC"/>
    <property type="match status" value="1"/>
</dbReference>
<dbReference type="PROSITE" id="PS51252">
    <property type="entry name" value="ANTISTASIN"/>
    <property type="match status" value="1"/>
</dbReference>
<keyword evidence="4" id="KW-0812">Transmembrane</keyword>
<accession>A0A182PVA9</accession>
<dbReference type="Pfam" id="PF02822">
    <property type="entry name" value="Antistasin"/>
    <property type="match status" value="1"/>
</dbReference>
<dbReference type="InterPro" id="IPR011061">
    <property type="entry name" value="Hirudin/antistatin"/>
</dbReference>